<dbReference type="AlphaFoldDB" id="E4YPD6"/>
<dbReference type="EMBL" id="FN654950">
    <property type="protein sequence ID" value="CBY37332.1"/>
    <property type="molecule type" value="Genomic_DNA"/>
</dbReference>
<protein>
    <submittedName>
        <fullName evidence="1">Uncharacterized protein</fullName>
    </submittedName>
</protein>
<accession>E4YPD6</accession>
<name>E4YPD6_OIKDI</name>
<reference evidence="1" key="1">
    <citation type="journal article" date="2010" name="Science">
        <title>Plasticity of animal genome architecture unmasked by rapid evolution of a pelagic tunicate.</title>
        <authorList>
            <person name="Denoeud F."/>
            <person name="Henriet S."/>
            <person name="Mungpakdee S."/>
            <person name="Aury J.M."/>
            <person name="Da Silva C."/>
            <person name="Brinkmann H."/>
            <person name="Mikhaleva J."/>
            <person name="Olsen L.C."/>
            <person name="Jubin C."/>
            <person name="Canestro C."/>
            <person name="Bouquet J.M."/>
            <person name="Danks G."/>
            <person name="Poulain J."/>
            <person name="Campsteijn C."/>
            <person name="Adamski M."/>
            <person name="Cross I."/>
            <person name="Yadetie F."/>
            <person name="Muffato M."/>
            <person name="Louis A."/>
            <person name="Butcher S."/>
            <person name="Tsagkogeorga G."/>
            <person name="Konrad A."/>
            <person name="Singh S."/>
            <person name="Jensen M.F."/>
            <person name="Cong E.H."/>
            <person name="Eikeseth-Otteraa H."/>
            <person name="Noel B."/>
            <person name="Anthouard V."/>
            <person name="Porcel B.M."/>
            <person name="Kachouri-Lafond R."/>
            <person name="Nishino A."/>
            <person name="Ugolini M."/>
            <person name="Chourrout P."/>
            <person name="Nishida H."/>
            <person name="Aasland R."/>
            <person name="Huzurbazar S."/>
            <person name="Westhof E."/>
            <person name="Delsuc F."/>
            <person name="Lehrach H."/>
            <person name="Reinhardt R."/>
            <person name="Weissenbach J."/>
            <person name="Roy S.W."/>
            <person name="Artiguenave F."/>
            <person name="Postlethwait J.H."/>
            <person name="Manak J.R."/>
            <person name="Thompson E.M."/>
            <person name="Jaillon O."/>
            <person name="Du Pasquier L."/>
            <person name="Boudinot P."/>
            <person name="Liberles D.A."/>
            <person name="Volff J.N."/>
            <person name="Philippe H."/>
            <person name="Lenhard B."/>
            <person name="Roest Crollius H."/>
            <person name="Wincker P."/>
            <person name="Chourrout D."/>
        </authorList>
    </citation>
    <scope>NUCLEOTIDE SEQUENCE [LARGE SCALE GENOMIC DNA]</scope>
</reference>
<organism evidence="1">
    <name type="scientific">Oikopleura dioica</name>
    <name type="common">Tunicate</name>
    <dbReference type="NCBI Taxonomy" id="34765"/>
    <lineage>
        <taxon>Eukaryota</taxon>
        <taxon>Metazoa</taxon>
        <taxon>Chordata</taxon>
        <taxon>Tunicata</taxon>
        <taxon>Appendicularia</taxon>
        <taxon>Copelata</taxon>
        <taxon>Oikopleuridae</taxon>
        <taxon>Oikopleura</taxon>
    </lineage>
</organism>
<sequence>MSLQRPRMSRFLIFHRDFEGSPKSTGRTSFSRAWCSKMTETPRFCQAAVIAAQKIGYRDDACGARELRRTGSALLKIQPADFSEFFARFREKFALAKLIWFVFLEF</sequence>
<dbReference type="Proteomes" id="UP000011014">
    <property type="component" value="Unassembled WGS sequence"/>
</dbReference>
<proteinExistence type="predicted"/>
<gene>
    <name evidence="1" type="ORF">GSOID_T00030433001</name>
</gene>
<evidence type="ECO:0000313" key="1">
    <source>
        <dbReference type="EMBL" id="CBY37332.1"/>
    </source>
</evidence>